<dbReference type="PANTHER" id="PTHR12630:SF1">
    <property type="entry name" value="GLUCOSIDASE 2 SUBUNIT BETA"/>
    <property type="match status" value="1"/>
</dbReference>
<dbReference type="InterPro" id="IPR036607">
    <property type="entry name" value="PRKCSH"/>
</dbReference>
<dbReference type="Gene3D" id="4.10.400.10">
    <property type="entry name" value="Low-density Lipoprotein Receptor"/>
    <property type="match status" value="1"/>
</dbReference>
<evidence type="ECO:0000256" key="2">
    <source>
        <dbReference type="ARBA" id="ARBA00022729"/>
    </source>
</evidence>
<dbReference type="GO" id="GO:0006491">
    <property type="term" value="P:N-glycan processing"/>
    <property type="evidence" value="ECO:0007669"/>
    <property type="project" value="TreeGrafter"/>
</dbReference>
<dbReference type="GO" id="GO:0017177">
    <property type="term" value="C:glucosidase II complex"/>
    <property type="evidence" value="ECO:0007669"/>
    <property type="project" value="TreeGrafter"/>
</dbReference>
<dbReference type="InterPro" id="IPR039794">
    <property type="entry name" value="Gtb1-like"/>
</dbReference>
<feature type="compositionally biased region" description="Acidic residues" evidence="7">
    <location>
        <begin position="310"/>
        <end position="323"/>
    </location>
</feature>
<dbReference type="STRING" id="62324.A0A182REC3"/>
<feature type="chain" id="PRO_5008134380" description="Glucosidase 2 subunit beta" evidence="8">
    <location>
        <begin position="27"/>
        <end position="563"/>
    </location>
</feature>
<protein>
    <recommendedName>
        <fullName evidence="1">Glucosidase 2 subunit beta</fullName>
    </recommendedName>
</protein>
<dbReference type="EnsemblMetazoa" id="AFUN004545-RA">
    <property type="protein sequence ID" value="AFUN004545-PA"/>
    <property type="gene ID" value="AFUN004545"/>
</dbReference>
<evidence type="ECO:0000313" key="10">
    <source>
        <dbReference type="EnsemblMetazoa" id="AFUN004545-PA"/>
    </source>
</evidence>
<dbReference type="SUPFAM" id="SSF47473">
    <property type="entry name" value="EF-hand"/>
    <property type="match status" value="1"/>
</dbReference>
<keyword evidence="3" id="KW-0256">Endoplasmic reticulum</keyword>
<dbReference type="InterPro" id="IPR028146">
    <property type="entry name" value="PRKCSH_N"/>
</dbReference>
<dbReference type="PROSITE" id="PS00018">
    <property type="entry name" value="EF_HAND_1"/>
    <property type="match status" value="1"/>
</dbReference>
<dbReference type="PROSITE" id="PS51914">
    <property type="entry name" value="MRH"/>
    <property type="match status" value="1"/>
</dbReference>
<dbReference type="VEuPathDB" id="VectorBase:AFUN004545"/>
<feature type="domain" description="MRH" evidence="9">
    <location>
        <begin position="449"/>
        <end position="548"/>
    </location>
</feature>
<evidence type="ECO:0000256" key="1">
    <source>
        <dbReference type="ARBA" id="ARBA00022387"/>
    </source>
</evidence>
<dbReference type="PANTHER" id="PTHR12630">
    <property type="entry name" value="N-LINKED OLIGOSACCHARIDE PROCESSING"/>
    <property type="match status" value="1"/>
</dbReference>
<evidence type="ECO:0000256" key="4">
    <source>
        <dbReference type="ARBA" id="ARBA00022837"/>
    </source>
</evidence>
<keyword evidence="2 8" id="KW-0732">Signal</keyword>
<dbReference type="Pfam" id="PF13015">
    <property type="entry name" value="PRKCSH_1"/>
    <property type="match status" value="1"/>
</dbReference>
<evidence type="ECO:0000256" key="7">
    <source>
        <dbReference type="SAM" id="MobiDB-lite"/>
    </source>
</evidence>
<evidence type="ECO:0000256" key="3">
    <source>
        <dbReference type="ARBA" id="ARBA00022824"/>
    </source>
</evidence>
<sequence>MFLKQCSGTWLLLLATICNFCILVLTELPRPRGVSIPQASLYEDRAGSGQFVCLDGKKVIHRERINDDYCDCDDGSDEPGTAACPGGSFHCTNAGYKPLSIPSSRVNDGICDCCDASDEYASHANCINTCSELGKEDRMREKQRSEMLKMGNQLRLEMSQRGRALKDEQRVRLADLDKSRAEAEALKQEKATLKSEAEELENAALKVYRDREEEAKKLKEEADAVNNRDEAEETFRKYDSNQNQMLELVELQTRIVFDRNRDGAVTEDEARFFLDEREQVDFETFVTLCWPRIKPFLMMDSGLFKPPSEEQGEEEVLEETEEAELQNADLYHLEGSEPNDPTAKDNSYGDDEYPPHNGDEEDEETVDENEEDEGEDVGEGEVEATRGAEKPAVEYDPATQDLINKANEARNQYTEADRHVREMEQEIRSIKELLDKDYGKEEEFAALNGECFNFEDREYVYKLCPFDKASQQPRNGGAETRLGTWDRWNGPGDYSAMLYSNGAPCWNGPQRSALVHLECGLDTRVLSVAEPNRCEYEYRMQTPAACFYQDDQSNGPKEAHDEL</sequence>
<feature type="signal peptide" evidence="8">
    <location>
        <begin position="1"/>
        <end position="26"/>
    </location>
</feature>
<evidence type="ECO:0000256" key="5">
    <source>
        <dbReference type="ARBA" id="ARBA00023157"/>
    </source>
</evidence>
<dbReference type="Pfam" id="PF12999">
    <property type="entry name" value="PRKCSH-like"/>
    <property type="match status" value="1"/>
</dbReference>
<dbReference type="InterPro" id="IPR018247">
    <property type="entry name" value="EF_Hand_1_Ca_BS"/>
</dbReference>
<keyword evidence="5" id="KW-1015">Disulfide bond</keyword>
<dbReference type="SUPFAM" id="SSF50911">
    <property type="entry name" value="Mannose 6-phosphate receptor domain"/>
    <property type="match status" value="1"/>
</dbReference>
<feature type="compositionally biased region" description="Basic and acidic residues" evidence="7">
    <location>
        <begin position="383"/>
        <end position="393"/>
    </location>
</feature>
<feature type="compositionally biased region" description="Acidic residues" evidence="7">
    <location>
        <begin position="359"/>
        <end position="382"/>
    </location>
</feature>
<dbReference type="InterPro" id="IPR009011">
    <property type="entry name" value="Man6P_isomerase_rcpt-bd_dom_sf"/>
</dbReference>
<evidence type="ECO:0000256" key="6">
    <source>
        <dbReference type="SAM" id="Coils"/>
    </source>
</evidence>
<evidence type="ECO:0000259" key="9">
    <source>
        <dbReference type="PROSITE" id="PS51914"/>
    </source>
</evidence>
<feature type="coiled-coil region" evidence="6">
    <location>
        <begin position="166"/>
        <end position="228"/>
    </location>
</feature>
<feature type="coiled-coil region" evidence="6">
    <location>
        <begin position="406"/>
        <end position="436"/>
    </location>
</feature>
<feature type="region of interest" description="Disordered" evidence="7">
    <location>
        <begin position="330"/>
        <end position="397"/>
    </location>
</feature>
<dbReference type="AlphaFoldDB" id="A0A182REC3"/>
<accession>A0A182REC3</accession>
<dbReference type="Gene3D" id="2.70.130.10">
    <property type="entry name" value="Mannose-6-phosphate receptor binding domain"/>
    <property type="match status" value="1"/>
</dbReference>
<feature type="region of interest" description="Disordered" evidence="7">
    <location>
        <begin position="304"/>
        <end position="323"/>
    </location>
</feature>
<reference evidence="10" key="1">
    <citation type="submission" date="2020-05" db="UniProtKB">
        <authorList>
            <consortium name="EnsemblMetazoa"/>
        </authorList>
    </citation>
    <scope>IDENTIFICATION</scope>
    <source>
        <strain evidence="10">FUMOZ</strain>
    </source>
</reference>
<dbReference type="InterPro" id="IPR044865">
    <property type="entry name" value="MRH_dom"/>
</dbReference>
<dbReference type="InterPro" id="IPR011992">
    <property type="entry name" value="EF-hand-dom_pair"/>
</dbReference>
<proteinExistence type="predicted"/>
<dbReference type="FunFam" id="4.10.400.10:FF:000150">
    <property type="entry name" value="Glucosidase 2 subunit beta"/>
    <property type="match status" value="1"/>
</dbReference>
<keyword evidence="6" id="KW-0175">Coiled coil</keyword>
<organism evidence="10">
    <name type="scientific">Anopheles funestus</name>
    <name type="common">African malaria mosquito</name>
    <dbReference type="NCBI Taxonomy" id="62324"/>
    <lineage>
        <taxon>Eukaryota</taxon>
        <taxon>Metazoa</taxon>
        <taxon>Ecdysozoa</taxon>
        <taxon>Arthropoda</taxon>
        <taxon>Hexapoda</taxon>
        <taxon>Insecta</taxon>
        <taxon>Pterygota</taxon>
        <taxon>Neoptera</taxon>
        <taxon>Endopterygota</taxon>
        <taxon>Diptera</taxon>
        <taxon>Nematocera</taxon>
        <taxon>Culicoidea</taxon>
        <taxon>Culicidae</taxon>
        <taxon>Anophelinae</taxon>
        <taxon>Anopheles</taxon>
    </lineage>
</organism>
<evidence type="ECO:0000256" key="8">
    <source>
        <dbReference type="SAM" id="SignalP"/>
    </source>
</evidence>
<dbReference type="InterPro" id="IPR036055">
    <property type="entry name" value="LDL_receptor-like_sf"/>
</dbReference>
<keyword evidence="4" id="KW-0106">Calcium</keyword>
<name>A0A182REC3_ANOFN</name>
<dbReference type="VEuPathDB" id="VectorBase:AFUN2_007184"/>
<dbReference type="Gene3D" id="1.10.238.10">
    <property type="entry name" value="EF-hand"/>
    <property type="match status" value="1"/>
</dbReference>